<proteinExistence type="predicted"/>
<name>A0A7D6CPV6_9EURY</name>
<feature type="domain" description="Glycosyltransferase 2-like" evidence="1">
    <location>
        <begin position="10"/>
        <end position="156"/>
    </location>
</feature>
<dbReference type="PANTHER" id="PTHR43685:SF2">
    <property type="entry name" value="GLYCOSYLTRANSFERASE 2-LIKE DOMAIN-CONTAINING PROTEIN"/>
    <property type="match status" value="1"/>
</dbReference>
<dbReference type="EMBL" id="CP059154">
    <property type="protein sequence ID" value="QLK26815.1"/>
    <property type="molecule type" value="Genomic_DNA"/>
</dbReference>
<sequence>MDDSASPRVSVLIPTLNEEENIQRAIDSVKSQSFSDYEIIVCDAGSSDDTTDIVKSQIAPDLRLLTDTNGLMSQYNTLCNAANGEYLSIFDADSEMLSGKLEKQVQVLDENPAAAAVGTGLRFRDRSGEVVRELEAPTGDELKWMAIRTNPLHHTTVLLRSEAVASTGGYRRRPFGDYDLMIRLAKNWELMNINEPLTQTIERTSRGGRNFSPSRSFYHNTSIGFRALLTMDWSVTEAPIALTKRVGASVHLAYNMFTT</sequence>
<dbReference type="KEGG" id="nay:HYG81_04170"/>
<dbReference type="InterPro" id="IPR029044">
    <property type="entry name" value="Nucleotide-diphossugar_trans"/>
</dbReference>
<dbReference type="Proteomes" id="UP000510869">
    <property type="component" value="Chromosome"/>
</dbReference>
<evidence type="ECO:0000313" key="2">
    <source>
        <dbReference type="EMBL" id="QLK26815.1"/>
    </source>
</evidence>
<reference evidence="2 3" key="1">
    <citation type="submission" date="2020-07" db="EMBL/GenBank/DDBJ databases">
        <title>Natrinema (YPL30) sp. nov. and Haloterrigena xxxxxx (YPL8) sp. nov., isolated from a salt mine.</title>
        <authorList>
            <person name="Cui H."/>
        </authorList>
    </citation>
    <scope>NUCLEOTIDE SEQUENCE [LARGE SCALE GENOMIC DNA]</scope>
    <source>
        <strain evidence="2 3">YPL13</strain>
    </source>
</reference>
<protein>
    <submittedName>
        <fullName evidence="2">Glycosyltransferase family 2 protein</fullName>
    </submittedName>
</protein>
<dbReference type="CDD" id="cd00761">
    <property type="entry name" value="Glyco_tranf_GTA_type"/>
    <property type="match status" value="1"/>
</dbReference>
<organism evidence="2 3">
    <name type="scientific">Natrinema zhouii</name>
    <dbReference type="NCBI Taxonomy" id="1710539"/>
    <lineage>
        <taxon>Archaea</taxon>
        <taxon>Methanobacteriati</taxon>
        <taxon>Methanobacteriota</taxon>
        <taxon>Stenosarchaea group</taxon>
        <taxon>Halobacteria</taxon>
        <taxon>Halobacteriales</taxon>
        <taxon>Natrialbaceae</taxon>
        <taxon>Natrinema</taxon>
    </lineage>
</organism>
<dbReference type="OrthoDB" id="46222at2157"/>
<gene>
    <name evidence="2" type="ORF">HYG81_04170</name>
</gene>
<keyword evidence="3" id="KW-1185">Reference proteome</keyword>
<dbReference type="GeneID" id="56142373"/>
<dbReference type="SUPFAM" id="SSF53448">
    <property type="entry name" value="Nucleotide-diphospho-sugar transferases"/>
    <property type="match status" value="1"/>
</dbReference>
<dbReference type="InterPro" id="IPR050834">
    <property type="entry name" value="Glycosyltransf_2"/>
</dbReference>
<dbReference type="RefSeq" id="WP_180841986.1">
    <property type="nucleotide sequence ID" value="NZ_CP059154.1"/>
</dbReference>
<evidence type="ECO:0000313" key="3">
    <source>
        <dbReference type="Proteomes" id="UP000510869"/>
    </source>
</evidence>
<dbReference type="InterPro" id="IPR001173">
    <property type="entry name" value="Glyco_trans_2-like"/>
</dbReference>
<evidence type="ECO:0000259" key="1">
    <source>
        <dbReference type="Pfam" id="PF00535"/>
    </source>
</evidence>
<dbReference type="AlphaFoldDB" id="A0A7D6CPV6"/>
<accession>A0A7D6CPV6</accession>
<dbReference type="Pfam" id="PF00535">
    <property type="entry name" value="Glycos_transf_2"/>
    <property type="match status" value="1"/>
</dbReference>
<dbReference type="PANTHER" id="PTHR43685">
    <property type="entry name" value="GLYCOSYLTRANSFERASE"/>
    <property type="match status" value="1"/>
</dbReference>
<dbReference type="Gene3D" id="3.90.550.10">
    <property type="entry name" value="Spore Coat Polysaccharide Biosynthesis Protein SpsA, Chain A"/>
    <property type="match status" value="1"/>
</dbReference>